<dbReference type="InterPro" id="IPR014957">
    <property type="entry name" value="IDEAL_dom"/>
</dbReference>
<sequence>MEKMDVSGYAAMLGLFAEMVLDEAIVKQKKQRLYRDIDDALARGDEKTFITLTQQLKELRS</sequence>
<gene>
    <name evidence="2" type="ORF">IDH45_04595</name>
</gene>
<dbReference type="SMART" id="SM00914">
    <property type="entry name" value="IDEAL"/>
    <property type="match status" value="1"/>
</dbReference>
<comment type="caution">
    <text evidence="2">The sequence shown here is derived from an EMBL/GenBank/DDBJ whole genome shotgun (WGS) entry which is preliminary data.</text>
</comment>
<keyword evidence="3" id="KW-1185">Reference proteome</keyword>
<evidence type="ECO:0000313" key="2">
    <source>
        <dbReference type="EMBL" id="MBD2861267.1"/>
    </source>
</evidence>
<organism evidence="2 3">
    <name type="scientific">Paenibacillus oceani</name>
    <dbReference type="NCBI Taxonomy" id="2772510"/>
    <lineage>
        <taxon>Bacteria</taxon>
        <taxon>Bacillati</taxon>
        <taxon>Bacillota</taxon>
        <taxon>Bacilli</taxon>
        <taxon>Bacillales</taxon>
        <taxon>Paenibacillaceae</taxon>
        <taxon>Paenibacillus</taxon>
    </lineage>
</organism>
<evidence type="ECO:0000313" key="3">
    <source>
        <dbReference type="Proteomes" id="UP000639396"/>
    </source>
</evidence>
<dbReference type="InterPro" id="IPR027393">
    <property type="entry name" value="Virus_scaffolding_prot_C"/>
</dbReference>
<reference evidence="2" key="1">
    <citation type="submission" date="2020-09" db="EMBL/GenBank/DDBJ databases">
        <title>A novel bacterium of genus Paenibacillus, isolated from South China Sea.</title>
        <authorList>
            <person name="Huang H."/>
            <person name="Mo K."/>
            <person name="Hu Y."/>
        </authorList>
    </citation>
    <scope>NUCLEOTIDE SEQUENCE</scope>
    <source>
        <strain evidence="2">IB182363</strain>
    </source>
</reference>
<dbReference type="Pfam" id="PF08858">
    <property type="entry name" value="IDEAL"/>
    <property type="match status" value="1"/>
</dbReference>
<accession>A0A927C778</accession>
<dbReference type="AlphaFoldDB" id="A0A927C778"/>
<proteinExistence type="predicted"/>
<dbReference type="Proteomes" id="UP000639396">
    <property type="component" value="Unassembled WGS sequence"/>
</dbReference>
<dbReference type="EMBL" id="JACXJA010000005">
    <property type="protein sequence ID" value="MBD2861267.1"/>
    <property type="molecule type" value="Genomic_DNA"/>
</dbReference>
<name>A0A927C778_9BACL</name>
<protein>
    <submittedName>
        <fullName evidence="2">IDEAL domain-containing protein</fullName>
    </submittedName>
</protein>
<dbReference type="Gene3D" id="4.10.810.10">
    <property type="entry name" value="Virus Scaffolding Protein, Chain A"/>
    <property type="match status" value="1"/>
</dbReference>
<evidence type="ECO:0000259" key="1">
    <source>
        <dbReference type="SMART" id="SM00914"/>
    </source>
</evidence>
<feature type="domain" description="IDEAL" evidence="1">
    <location>
        <begin position="20"/>
        <end position="56"/>
    </location>
</feature>